<accession>A0A0C2D5R4</accession>
<dbReference type="InterPro" id="IPR002509">
    <property type="entry name" value="NODB_dom"/>
</dbReference>
<dbReference type="Gene3D" id="3.20.20.370">
    <property type="entry name" value="Glycoside hydrolase/deacetylase"/>
    <property type="match status" value="1"/>
</dbReference>
<feature type="compositionally biased region" description="Low complexity" evidence="3">
    <location>
        <begin position="19"/>
        <end position="38"/>
    </location>
</feature>
<evidence type="ECO:0000256" key="3">
    <source>
        <dbReference type="SAM" id="MobiDB-lite"/>
    </source>
</evidence>
<organism evidence="5 6">
    <name type="scientific">Enhygromyxa salina</name>
    <dbReference type="NCBI Taxonomy" id="215803"/>
    <lineage>
        <taxon>Bacteria</taxon>
        <taxon>Pseudomonadati</taxon>
        <taxon>Myxococcota</taxon>
        <taxon>Polyangia</taxon>
        <taxon>Nannocystales</taxon>
        <taxon>Nannocystaceae</taxon>
        <taxon>Enhygromyxa</taxon>
    </lineage>
</organism>
<proteinExistence type="predicted"/>
<dbReference type="Pfam" id="PF01522">
    <property type="entry name" value="Polysacc_deac_1"/>
    <property type="match status" value="1"/>
</dbReference>
<keyword evidence="1" id="KW-0479">Metal-binding</keyword>
<dbReference type="AlphaFoldDB" id="A0A0C2D5R4"/>
<protein>
    <submittedName>
        <fullName evidence="5">Polysaccharide deacetylase-related protein</fullName>
    </submittedName>
</protein>
<dbReference type="GO" id="GO:0005975">
    <property type="term" value="P:carbohydrate metabolic process"/>
    <property type="evidence" value="ECO:0007669"/>
    <property type="project" value="InterPro"/>
</dbReference>
<name>A0A0C2D5R4_9BACT</name>
<keyword evidence="2" id="KW-0378">Hydrolase</keyword>
<dbReference type="InterPro" id="IPR011330">
    <property type="entry name" value="Glyco_hydro/deAcase_b/a-brl"/>
</dbReference>
<dbReference type="SUPFAM" id="SSF88713">
    <property type="entry name" value="Glycoside hydrolase/deacetylase"/>
    <property type="match status" value="1"/>
</dbReference>
<feature type="domain" description="NodB homology" evidence="4">
    <location>
        <begin position="42"/>
        <end position="173"/>
    </location>
</feature>
<evidence type="ECO:0000259" key="4">
    <source>
        <dbReference type="Pfam" id="PF01522"/>
    </source>
</evidence>
<reference evidence="5 6" key="1">
    <citation type="submission" date="2014-12" db="EMBL/GenBank/DDBJ databases">
        <title>Genome assembly of Enhygromyxa salina DSM 15201.</title>
        <authorList>
            <person name="Sharma G."/>
            <person name="Subramanian S."/>
        </authorList>
    </citation>
    <scope>NUCLEOTIDE SEQUENCE [LARGE SCALE GENOMIC DNA]</scope>
    <source>
        <strain evidence="5 6">DSM 15201</strain>
    </source>
</reference>
<dbReference type="GO" id="GO:0046872">
    <property type="term" value="F:metal ion binding"/>
    <property type="evidence" value="ECO:0007669"/>
    <property type="project" value="UniProtKB-KW"/>
</dbReference>
<dbReference type="GO" id="GO:0016020">
    <property type="term" value="C:membrane"/>
    <property type="evidence" value="ECO:0007669"/>
    <property type="project" value="TreeGrafter"/>
</dbReference>
<dbReference type="PANTHER" id="PTHR10587:SF133">
    <property type="entry name" value="CHITIN DEACETYLASE 1-RELATED"/>
    <property type="match status" value="1"/>
</dbReference>
<dbReference type="GO" id="GO:0016810">
    <property type="term" value="F:hydrolase activity, acting on carbon-nitrogen (but not peptide) bonds"/>
    <property type="evidence" value="ECO:0007669"/>
    <property type="project" value="InterPro"/>
</dbReference>
<feature type="region of interest" description="Disordered" evidence="3">
    <location>
        <begin position="12"/>
        <end position="38"/>
    </location>
</feature>
<dbReference type="Proteomes" id="UP000031599">
    <property type="component" value="Unassembled WGS sequence"/>
</dbReference>
<evidence type="ECO:0000313" key="5">
    <source>
        <dbReference type="EMBL" id="KIG18521.1"/>
    </source>
</evidence>
<evidence type="ECO:0000256" key="2">
    <source>
        <dbReference type="ARBA" id="ARBA00022801"/>
    </source>
</evidence>
<dbReference type="PANTHER" id="PTHR10587">
    <property type="entry name" value="GLYCOSYL TRANSFERASE-RELATED"/>
    <property type="match status" value="1"/>
</dbReference>
<evidence type="ECO:0000313" key="6">
    <source>
        <dbReference type="Proteomes" id="UP000031599"/>
    </source>
</evidence>
<gene>
    <name evidence="5" type="ORF">DB30_00206</name>
</gene>
<dbReference type="InterPro" id="IPR050248">
    <property type="entry name" value="Polysacc_deacetylase_ArnD"/>
</dbReference>
<evidence type="ECO:0000256" key="1">
    <source>
        <dbReference type="ARBA" id="ARBA00022723"/>
    </source>
</evidence>
<comment type="caution">
    <text evidence="5">The sequence shown here is derived from an EMBL/GenBank/DDBJ whole genome shotgun (WGS) entry which is preliminary data.</text>
</comment>
<dbReference type="EMBL" id="JMCC02000010">
    <property type="protein sequence ID" value="KIG18521.1"/>
    <property type="molecule type" value="Genomic_DNA"/>
</dbReference>
<sequence>MLAAVTVFGCKDPSHSQVPATTDPATTDPDPDQPAADPLVPVHLSFDDAPRMDDPGTPLRDAAELNRLNDELIAVLQDHGANASVFYNCDRLVPGERTIEAWDAAGMTVGNHTASHVNLAEVGLEAWLDDVRRCDLVLRERLSAPPTWLRYPYLSEGHTPELRDGAREALAAMGYANAHVTAATTEWLLAFAYRYAKQAGDTKTQAALVEAYRAHMLGAVEAARELARFEVERETAQVVLFHVNELAVDHLATVLDDYEAAGYTFVGIEEAMADPVFTREDRYVGGGGISWLARIHDPEQPRPPYWFGQEEGRLTEAFGHLLNPNAYASE</sequence>